<organism evidence="11 12">
    <name type="scientific">Halorubrum tibetense</name>
    <dbReference type="NCBI Taxonomy" id="175631"/>
    <lineage>
        <taxon>Archaea</taxon>
        <taxon>Methanobacteriati</taxon>
        <taxon>Methanobacteriota</taxon>
        <taxon>Stenosarchaea group</taxon>
        <taxon>Halobacteria</taxon>
        <taxon>Halobacteriales</taxon>
        <taxon>Haloferacaceae</taxon>
        <taxon>Halorubrum</taxon>
    </lineage>
</organism>
<feature type="transmembrane region" description="Helical" evidence="8">
    <location>
        <begin position="194"/>
        <end position="214"/>
    </location>
</feature>
<dbReference type="InterPro" id="IPR000515">
    <property type="entry name" value="MetI-like"/>
</dbReference>
<dbReference type="AlphaFoldDB" id="A0ABD5S9B8"/>
<dbReference type="Proteomes" id="UP001596442">
    <property type="component" value="Unassembled WGS sequence"/>
</dbReference>
<dbReference type="Gene3D" id="1.10.3720.10">
    <property type="entry name" value="MetI-like"/>
    <property type="match status" value="1"/>
</dbReference>
<dbReference type="SUPFAM" id="SSF161098">
    <property type="entry name" value="MetI-like"/>
    <property type="match status" value="1"/>
</dbReference>
<keyword evidence="2 8" id="KW-0813">Transport</keyword>
<comment type="similarity">
    <text evidence="8">Belongs to the binding-protein-dependent transport system permease family.</text>
</comment>
<feature type="transmembrane region" description="Helical" evidence="8">
    <location>
        <begin position="253"/>
        <end position="275"/>
    </location>
</feature>
<accession>A0ABD5S9B8</accession>
<dbReference type="RefSeq" id="WP_379779195.1">
    <property type="nucleotide sequence ID" value="NZ_JBHSWW010000022.1"/>
</dbReference>
<evidence type="ECO:0000256" key="5">
    <source>
        <dbReference type="ARBA" id="ARBA00022692"/>
    </source>
</evidence>
<gene>
    <name evidence="11" type="ORF">ACFQEU_03120</name>
</gene>
<dbReference type="InterPro" id="IPR035906">
    <property type="entry name" value="MetI-like_sf"/>
</dbReference>
<feature type="transmembrane region" description="Helical" evidence="8">
    <location>
        <begin position="130"/>
        <end position="153"/>
    </location>
</feature>
<evidence type="ECO:0000256" key="3">
    <source>
        <dbReference type="ARBA" id="ARBA00022475"/>
    </source>
</evidence>
<feature type="compositionally biased region" description="Basic and acidic residues" evidence="9">
    <location>
        <begin position="1"/>
        <end position="39"/>
    </location>
</feature>
<dbReference type="Pfam" id="PF00528">
    <property type="entry name" value="BPD_transp_1"/>
    <property type="match status" value="1"/>
</dbReference>
<dbReference type="GO" id="GO:0005886">
    <property type="term" value="C:plasma membrane"/>
    <property type="evidence" value="ECO:0007669"/>
    <property type="project" value="UniProtKB-SubCell"/>
</dbReference>
<evidence type="ECO:0000313" key="11">
    <source>
        <dbReference type="EMBL" id="MFC6752466.1"/>
    </source>
</evidence>
<dbReference type="PANTHER" id="PTHR43357">
    <property type="entry name" value="INNER MEMBRANE ABC TRANSPORTER PERMEASE PROTEIN YDCV"/>
    <property type="match status" value="1"/>
</dbReference>
<evidence type="ECO:0000256" key="1">
    <source>
        <dbReference type="ARBA" id="ARBA00004429"/>
    </source>
</evidence>
<dbReference type="CDD" id="cd06261">
    <property type="entry name" value="TM_PBP2"/>
    <property type="match status" value="1"/>
</dbReference>
<keyword evidence="6 8" id="KW-1133">Transmembrane helix</keyword>
<reference evidence="11 12" key="1">
    <citation type="journal article" date="2019" name="Int. J. Syst. Evol. Microbiol.">
        <title>The Global Catalogue of Microorganisms (GCM) 10K type strain sequencing project: providing services to taxonomists for standard genome sequencing and annotation.</title>
        <authorList>
            <consortium name="The Broad Institute Genomics Platform"/>
            <consortium name="The Broad Institute Genome Sequencing Center for Infectious Disease"/>
            <person name="Wu L."/>
            <person name="Ma J."/>
        </authorList>
    </citation>
    <scope>NUCLEOTIDE SEQUENCE [LARGE SCALE GENOMIC DNA]</scope>
    <source>
        <strain evidence="11 12">CGMCC 1.3239</strain>
    </source>
</reference>
<feature type="transmembrane region" description="Helical" evidence="8">
    <location>
        <begin position="165"/>
        <end position="188"/>
    </location>
</feature>
<keyword evidence="3" id="KW-1003">Cell membrane</keyword>
<evidence type="ECO:0000256" key="8">
    <source>
        <dbReference type="RuleBase" id="RU363032"/>
    </source>
</evidence>
<evidence type="ECO:0000256" key="2">
    <source>
        <dbReference type="ARBA" id="ARBA00022448"/>
    </source>
</evidence>
<evidence type="ECO:0000256" key="6">
    <source>
        <dbReference type="ARBA" id="ARBA00022989"/>
    </source>
</evidence>
<keyword evidence="7 8" id="KW-0472">Membrane</keyword>
<evidence type="ECO:0000256" key="9">
    <source>
        <dbReference type="SAM" id="MobiDB-lite"/>
    </source>
</evidence>
<comment type="caution">
    <text evidence="11">The sequence shown here is derived from an EMBL/GenBank/DDBJ whole genome shotgun (WGS) entry which is preliminary data.</text>
</comment>
<feature type="transmembrane region" description="Helical" evidence="8">
    <location>
        <begin position="68"/>
        <end position="92"/>
    </location>
</feature>
<keyword evidence="12" id="KW-1185">Reference proteome</keyword>
<sequence>MTGEDRRTDRGEDRRADGGEDRRTDGGETVVTERTDRADGSAGTGRTSRERRGGLHRFDVSSAVGRRAVTLVLAATLAFLMLPILVTVIASFGTTWAGVVPRGYVNFDNWRTVLGLAEGVGVRQGVIQGLAYSAGLATAGMLINIVVGVPIAYSLVRYDFFAKDWINTLAILPIVPGVILAIAFLRMYPEQGGSTFGLIIGYALLKSPFMVLTVQSSLQSMNLQQIEESARSLGASWPRTFLTVIVPNAKDGIVAGSIITWTLAAAEFNFTYIVHSAGPRPFSLFLFENITRSPVLQGAAAVSVYFLIVTAVIVLLQRVGKAGFTTVER</sequence>
<evidence type="ECO:0000256" key="4">
    <source>
        <dbReference type="ARBA" id="ARBA00022519"/>
    </source>
</evidence>
<feature type="domain" description="ABC transmembrane type-1" evidence="10">
    <location>
        <begin position="130"/>
        <end position="317"/>
    </location>
</feature>
<name>A0ABD5S9B8_9EURY</name>
<protein>
    <submittedName>
        <fullName evidence="11">ABC transporter permease</fullName>
    </submittedName>
</protein>
<evidence type="ECO:0000256" key="7">
    <source>
        <dbReference type="ARBA" id="ARBA00023136"/>
    </source>
</evidence>
<proteinExistence type="inferred from homology"/>
<dbReference type="EMBL" id="JBHSWW010000022">
    <property type="protein sequence ID" value="MFC6752466.1"/>
    <property type="molecule type" value="Genomic_DNA"/>
</dbReference>
<keyword evidence="5 8" id="KW-0812">Transmembrane</keyword>
<dbReference type="PROSITE" id="PS50928">
    <property type="entry name" value="ABC_TM1"/>
    <property type="match status" value="1"/>
</dbReference>
<feature type="transmembrane region" description="Helical" evidence="8">
    <location>
        <begin position="295"/>
        <end position="316"/>
    </location>
</feature>
<comment type="subcellular location">
    <subcellularLocation>
        <location evidence="1">Cell inner membrane</location>
        <topology evidence="1">Multi-pass membrane protein</topology>
    </subcellularLocation>
    <subcellularLocation>
        <location evidence="8">Cell membrane</location>
        <topology evidence="8">Multi-pass membrane protein</topology>
    </subcellularLocation>
</comment>
<dbReference type="PANTHER" id="PTHR43357:SF4">
    <property type="entry name" value="INNER MEMBRANE ABC TRANSPORTER PERMEASE PROTEIN YDCV"/>
    <property type="match status" value="1"/>
</dbReference>
<keyword evidence="4" id="KW-0997">Cell inner membrane</keyword>
<feature type="region of interest" description="Disordered" evidence="9">
    <location>
        <begin position="1"/>
        <end position="52"/>
    </location>
</feature>
<evidence type="ECO:0000313" key="12">
    <source>
        <dbReference type="Proteomes" id="UP001596442"/>
    </source>
</evidence>
<evidence type="ECO:0000259" key="10">
    <source>
        <dbReference type="PROSITE" id="PS50928"/>
    </source>
</evidence>